<dbReference type="InterPro" id="IPR052196">
    <property type="entry name" value="Bact_Kbp"/>
</dbReference>
<feature type="region of interest" description="Disordered" evidence="1">
    <location>
        <begin position="848"/>
        <end position="911"/>
    </location>
</feature>
<feature type="transmembrane region" description="Helical" evidence="2">
    <location>
        <begin position="111"/>
        <end position="130"/>
    </location>
</feature>
<organism evidence="4 5">
    <name type="scientific">Streptomyces avermitilis (strain ATCC 31267 / DSM 46492 / JCM 5070 / NBRC 14893 / NCIMB 12804 / NRRL 8165 / MA-4680)</name>
    <dbReference type="NCBI Taxonomy" id="227882"/>
    <lineage>
        <taxon>Bacteria</taxon>
        <taxon>Bacillati</taxon>
        <taxon>Actinomycetota</taxon>
        <taxon>Actinomycetes</taxon>
        <taxon>Kitasatosporales</taxon>
        <taxon>Streptomycetaceae</taxon>
        <taxon>Streptomyces</taxon>
    </lineage>
</organism>
<keyword evidence="2" id="KW-1133">Transmembrane helix</keyword>
<dbReference type="EMBL" id="BA000030">
    <property type="protein sequence ID" value="BAC67901.1"/>
    <property type="molecule type" value="Genomic_DNA"/>
</dbReference>
<name>Q82RF1_STRAW</name>
<feature type="compositionally biased region" description="Low complexity" evidence="1">
    <location>
        <begin position="394"/>
        <end position="437"/>
    </location>
</feature>
<sequence length="1155" mass="121352">MRTTHSPATAAGRTLGRVLKAVLSLLVLAAAVAGLPLLLAWVTPAIWASSHDDLTHLLDRQDTGAAFLLLLVAVGWIGWAQFAFCAVRELIAQVGGRSWQAPRRLGASQRAAALLVGSILVLLPTSSALASDAHASPATTEARVPGQAPAPQTAEPDQTLPDSASTPASRTSYTVRATRPAQSLWGIAERELGDGERWREIAALNEGRTMVDGQVFRAHGFLQPGWQLEMPDTAAAAGGIRTQLGRAAPTAEGKNEHVVTVHSGDYLSKIAEEELGDGGEWPRLFKASRGKTQPDGLPAISDPDVIYAGQQVTVPGAQPDPHTPPRDGDNGDEAGSQETTPPATQKPDGKQKPGDDRRDEQAPAPGTTTAPAPESSAPSTPASRPAEQPGQEQGSPSATASATPRPGTSPAPSAAAPSATAEAPGSADSSPATTASETPPPAPAPAPASSPLNLRTVLGAGTLLAAAITGALALRRTLQRRRRTPGEKIAIASETSPAEAKLAAAAEPGGAARLDVALRTLAHQVAHEKAADLPPIRAARIGTRTVEVLPEGLARKPQAPFVAGQAGWWVLPAEAVLLDEETAREVPAPYPGLVTIGSTESGDLLLLNLPQVAALLLDGNPVHITEVCTSLALELGMSPWASEAEIVTIGFGEDLPQLLPTSRIAHMRHARHALRDLSERLLEAHQMPETSHQPYLLLCASTLDADLAWQFADIIDKAQHVPVTLIAPASAAAASFPDAEILNASLSKPQQFDYIGSEITVQRLEHAAYLQITTALAISAQPADPAEGPWEEVPHEPDTPQRPRPLDLAKPTQSGDGEKPVPASPFTAGTGDSEIYPALLAASTDPASLKLLPDPKAPGKAPAEPGTEPAEMTPDGRAPQKAAEATGRPQETPAAEAVGEDTQAQDLHAPEIRVLGPVEVTGVATTGHGPSQARLAALLYFRPGRSADVLCADMDPVSPWSTATLNARLQGLRRALGNDPAGNAYVPRRRSGDDPYELSEAVRCDWARFTQLAQRALPQGTAGLPDLEKALGLIRGRPFGTRPLPWAEPYQQEMSTRIIDVAHTVATYRTPTGPHHDLTAARQAIATGLDVDDSAELLYRDWMRIEHAAGNRAGLHTAITRIQDINRKIDCSLENETEQLINDLLGPTGGRARGR</sequence>
<feature type="transmembrane region" description="Helical" evidence="2">
    <location>
        <begin position="67"/>
        <end position="91"/>
    </location>
</feature>
<dbReference type="SMART" id="SM01043">
    <property type="entry name" value="BTAD"/>
    <property type="match status" value="1"/>
</dbReference>
<dbReference type="Gene3D" id="1.10.10.10">
    <property type="entry name" value="Winged helix-like DNA-binding domain superfamily/Winged helix DNA-binding domain"/>
    <property type="match status" value="1"/>
</dbReference>
<dbReference type="InterPro" id="IPR036779">
    <property type="entry name" value="LysM_dom_sf"/>
</dbReference>
<keyword evidence="5" id="KW-1185">Reference proteome</keyword>
<feature type="region of interest" description="Disordered" evidence="1">
    <location>
        <begin position="782"/>
        <end position="832"/>
    </location>
</feature>
<dbReference type="InterPro" id="IPR036388">
    <property type="entry name" value="WH-like_DNA-bd_sf"/>
</dbReference>
<feature type="domain" description="Bacterial transcriptional activator" evidence="3">
    <location>
        <begin position="1004"/>
        <end position="1145"/>
    </location>
</feature>
<feature type="compositionally biased region" description="Basic and acidic residues" evidence="1">
    <location>
        <begin position="792"/>
        <end position="807"/>
    </location>
</feature>
<dbReference type="CDD" id="cd00118">
    <property type="entry name" value="LysM"/>
    <property type="match status" value="1"/>
</dbReference>
<evidence type="ECO:0000256" key="2">
    <source>
        <dbReference type="SAM" id="Phobius"/>
    </source>
</evidence>
<evidence type="ECO:0000259" key="3">
    <source>
        <dbReference type="SMART" id="SM01043"/>
    </source>
</evidence>
<proteinExistence type="predicted"/>
<feature type="compositionally biased region" description="Basic and acidic residues" evidence="1">
    <location>
        <begin position="347"/>
        <end position="361"/>
    </location>
</feature>
<feature type="compositionally biased region" description="Low complexity" evidence="1">
    <location>
        <begin position="362"/>
        <end position="386"/>
    </location>
</feature>
<dbReference type="KEGG" id="sma:SAVERM_192"/>
<protein>
    <submittedName>
        <fullName evidence="4">Membrane protein</fullName>
    </submittedName>
</protein>
<feature type="transmembrane region" description="Helical" evidence="2">
    <location>
        <begin position="21"/>
        <end position="47"/>
    </location>
</feature>
<accession>Q82RF1</accession>
<dbReference type="eggNOG" id="COG1652">
    <property type="taxonomic scope" value="Bacteria"/>
</dbReference>
<keyword evidence="2" id="KW-0812">Transmembrane</keyword>
<dbReference type="InterPro" id="IPR018392">
    <property type="entry name" value="LysM"/>
</dbReference>
<evidence type="ECO:0000313" key="5">
    <source>
        <dbReference type="Proteomes" id="UP000000428"/>
    </source>
</evidence>
<dbReference type="PANTHER" id="PTHR34700">
    <property type="entry name" value="POTASSIUM BINDING PROTEIN KBP"/>
    <property type="match status" value="1"/>
</dbReference>
<feature type="compositionally biased region" description="Pro residues" evidence="1">
    <location>
        <begin position="438"/>
        <end position="448"/>
    </location>
</feature>
<reference evidence="4 5" key="2">
    <citation type="journal article" date="2003" name="Nat. Biotechnol.">
        <title>Complete genome sequence and comparative analysis of the industrial microorganism Streptomyces avermitilis.</title>
        <authorList>
            <person name="Ikeda H."/>
            <person name="Ishikawa J."/>
            <person name="Hanamoto A."/>
            <person name="Shinose M."/>
            <person name="Kikuchi H."/>
            <person name="Shiba T."/>
            <person name="Sakaki Y."/>
            <person name="Hattori M."/>
            <person name="Omura S."/>
        </authorList>
    </citation>
    <scope>NUCLEOTIDE SEQUENCE [LARGE SCALE GENOMIC DNA]</scope>
    <source>
        <strain evidence="5">ATCC 31267 / DSM 46492 / JCM 5070 / NBRC 14893 / NCIMB 12804 / NRRL 8165 / MA-4680</strain>
    </source>
</reference>
<reference evidence="4 5" key="3">
    <citation type="journal article" date="2014" name="J. Ind. Microbiol. Biotechnol.">
        <title>Genome mining of the Streptomyces avermitilis genome and development of genome-minimized hosts for heterologous expression of biosynthetic gene clusters.</title>
        <authorList>
            <person name="Ikeda H."/>
            <person name="Shin-ya K."/>
            <person name="Omura S."/>
        </authorList>
    </citation>
    <scope>NUCLEOTIDE SEQUENCE [LARGE SCALE GENOMIC DNA]</scope>
    <source>
        <strain evidence="5">ATCC 31267 / DSM 46492 / JCM 5070 / NBRC 14893 / NCIMB 12804 / NRRL 8165 / MA-4680</strain>
    </source>
</reference>
<dbReference type="AlphaFoldDB" id="Q82RF1"/>
<evidence type="ECO:0000313" key="4">
    <source>
        <dbReference type="EMBL" id="BAC67901.1"/>
    </source>
</evidence>
<feature type="region of interest" description="Disordered" evidence="1">
    <location>
        <begin position="313"/>
        <end position="450"/>
    </location>
</feature>
<evidence type="ECO:0000256" key="1">
    <source>
        <dbReference type="SAM" id="MobiDB-lite"/>
    </source>
</evidence>
<dbReference type="InterPro" id="IPR005158">
    <property type="entry name" value="BTAD"/>
</dbReference>
<dbReference type="HOGENOM" id="CLU_005332_0_0_11"/>
<dbReference type="PANTHER" id="PTHR34700:SF4">
    <property type="entry name" value="PHAGE-LIKE ELEMENT PBSX PROTEIN XKDP"/>
    <property type="match status" value="1"/>
</dbReference>
<feature type="compositionally biased region" description="Polar residues" evidence="1">
    <location>
        <begin position="160"/>
        <end position="175"/>
    </location>
</feature>
<dbReference type="Gene3D" id="3.10.350.10">
    <property type="entry name" value="LysM domain"/>
    <property type="match status" value="1"/>
</dbReference>
<feature type="region of interest" description="Disordered" evidence="1">
    <location>
        <begin position="133"/>
        <end position="175"/>
    </location>
</feature>
<feature type="compositionally biased region" description="Low complexity" evidence="1">
    <location>
        <begin position="849"/>
        <end position="873"/>
    </location>
</feature>
<dbReference type="GeneID" id="41537380"/>
<gene>
    <name evidence="4" type="ORF">SAVERM_192</name>
</gene>
<dbReference type="Proteomes" id="UP000000428">
    <property type="component" value="Chromosome"/>
</dbReference>
<reference evidence="4 5" key="1">
    <citation type="journal article" date="2001" name="Proc. Natl. Acad. Sci. U.S.A.">
        <title>Genome sequence of an industrial microorganism Streptomyces avermitilis: deducing the ability of producing secondary metabolites.</title>
        <authorList>
            <person name="Omura S."/>
            <person name="Ikeda H."/>
            <person name="Ishikawa J."/>
            <person name="Hanamoto A."/>
            <person name="Takahashi C."/>
            <person name="Shinose M."/>
            <person name="Takahashi Y."/>
            <person name="Horikawa H."/>
            <person name="Nakazawa H."/>
            <person name="Osonoe T."/>
            <person name="Kikuchi H."/>
            <person name="Shiba T."/>
            <person name="Sakaki Y."/>
            <person name="Hattori M."/>
        </authorList>
    </citation>
    <scope>NUCLEOTIDE SEQUENCE [LARGE SCALE GENOMIC DNA]</scope>
    <source>
        <strain evidence="5">ATCC 31267 / DSM 46492 / JCM 5070 / NBRC 14893 / NCIMB 12804 / NRRL 8165 / MA-4680</strain>
    </source>
</reference>
<dbReference type="OrthoDB" id="8444614at2"/>
<keyword evidence="2" id="KW-0472">Membrane</keyword>
<dbReference type="RefSeq" id="WP_010981628.1">
    <property type="nucleotide sequence ID" value="NC_003155.5"/>
</dbReference>